<evidence type="ECO:0000313" key="5">
    <source>
        <dbReference type="EMBL" id="THU55303.1"/>
    </source>
</evidence>
<evidence type="ECO:0000256" key="1">
    <source>
        <dbReference type="ARBA" id="ARBA00010838"/>
    </source>
</evidence>
<comment type="caution">
    <text evidence="5">The sequence shown here is derived from an EMBL/GenBank/DDBJ whole genome shotgun (WGS) entry which is preliminary data.</text>
</comment>
<evidence type="ECO:0000313" key="6">
    <source>
        <dbReference type="Proteomes" id="UP000317650"/>
    </source>
</evidence>
<dbReference type="SUPFAM" id="SSF51445">
    <property type="entry name" value="(Trans)glycosidases"/>
    <property type="match status" value="2"/>
</dbReference>
<dbReference type="Pfam" id="PF00232">
    <property type="entry name" value="Glyco_hydro_1"/>
    <property type="match status" value="2"/>
</dbReference>
<feature type="compositionally biased region" description="Basic and acidic residues" evidence="4">
    <location>
        <begin position="397"/>
        <end position="406"/>
    </location>
</feature>
<comment type="similarity">
    <text evidence="1">Belongs to the glycosyl hydrolase 1 family.</text>
</comment>
<accession>A0A4S8J1V8</accession>
<dbReference type="Gene3D" id="3.20.20.80">
    <property type="entry name" value="Glycosidases"/>
    <property type="match status" value="2"/>
</dbReference>
<feature type="region of interest" description="Disordered" evidence="4">
    <location>
        <begin position="180"/>
        <end position="223"/>
    </location>
</feature>
<dbReference type="InterPro" id="IPR017853">
    <property type="entry name" value="GH"/>
</dbReference>
<evidence type="ECO:0000256" key="4">
    <source>
        <dbReference type="SAM" id="MobiDB-lite"/>
    </source>
</evidence>
<dbReference type="EMBL" id="PYDT01000007">
    <property type="protein sequence ID" value="THU55303.1"/>
    <property type="molecule type" value="Genomic_DNA"/>
</dbReference>
<feature type="compositionally biased region" description="Low complexity" evidence="4">
    <location>
        <begin position="376"/>
        <end position="394"/>
    </location>
</feature>
<keyword evidence="6" id="KW-1185">Reference proteome</keyword>
<dbReference type="PANTHER" id="PTHR10353">
    <property type="entry name" value="GLYCOSYL HYDROLASE"/>
    <property type="match status" value="1"/>
</dbReference>
<dbReference type="GO" id="GO:0008422">
    <property type="term" value="F:beta-glucosidase activity"/>
    <property type="evidence" value="ECO:0007669"/>
    <property type="project" value="UniProtKB-ARBA"/>
</dbReference>
<dbReference type="GO" id="GO:0005975">
    <property type="term" value="P:carbohydrate metabolic process"/>
    <property type="evidence" value="ECO:0007669"/>
    <property type="project" value="InterPro"/>
</dbReference>
<dbReference type="STRING" id="52838.A0A4S8J1V8"/>
<dbReference type="InterPro" id="IPR001360">
    <property type="entry name" value="Glyco_hydro_1"/>
</dbReference>
<gene>
    <name evidence="5" type="ORF">C4D60_Mb11t05160</name>
</gene>
<feature type="region of interest" description="Disordered" evidence="4">
    <location>
        <begin position="367"/>
        <end position="423"/>
    </location>
</feature>
<dbReference type="Proteomes" id="UP000317650">
    <property type="component" value="Chromosome 11"/>
</dbReference>
<proteinExistence type="inferred from homology"/>
<keyword evidence="2" id="KW-0732">Signal</keyword>
<dbReference type="PRINTS" id="PR00131">
    <property type="entry name" value="GLHYDRLASE1"/>
</dbReference>
<reference evidence="5 6" key="1">
    <citation type="journal article" date="2019" name="Nat. Plants">
        <title>Genome sequencing of Musa balbisiana reveals subgenome evolution and function divergence in polyploid bananas.</title>
        <authorList>
            <person name="Yao X."/>
        </authorList>
    </citation>
    <scope>NUCLEOTIDE SEQUENCE [LARGE SCALE GENOMIC DNA]</scope>
    <source>
        <strain evidence="6">cv. DH-PKW</strain>
        <tissue evidence="5">Leaves</tissue>
    </source>
</reference>
<protein>
    <recommendedName>
        <fullName evidence="7">F-box domain-containing protein</fullName>
    </recommendedName>
</protein>
<dbReference type="FunFam" id="3.20.20.80:FF:000069">
    <property type="entry name" value="Beta-glucosidase 1"/>
    <property type="match status" value="2"/>
</dbReference>
<feature type="region of interest" description="Disordered" evidence="4">
    <location>
        <begin position="1"/>
        <end position="21"/>
    </location>
</feature>
<dbReference type="PANTHER" id="PTHR10353:SF29">
    <property type="entry name" value="BETA-GLUCOSIDASE 11"/>
    <property type="match status" value="1"/>
</dbReference>
<sequence length="1432" mass="159582">MTLPSSSASSTAATPTTDSGGASSPFALLSDDIVLNILAKLEDDLRDWARLACVSARLSSLVRNVCCRSRCSRSLPSDLLPSAAAASSAAWPSLHKISVCCPGLLRAGILLEHSDFGLERDIGPHIFVPPLSSSSSSSSSSTSSDPPNPLPLIPSVAADSCWSLFDDLYFDTVYDNSESQDATLTPIDPSPGEPPIRVGSVAPKKRKKQRVGPVGSHLASGPWSLSREQGNKLLASRFRGDCLYICDWPGCIHAEEKRKYMLFRGVFKNFKRSRVWKTISDSNRGKIALDCAFCACRETWDLHSAFCLRRVFGFHDDGEPVVRAYVCENGHVSGAWTERPFLRGYSIIRLHLSVSYNGILLWDSRGSTDTGRPHCTTTSAALTASSASSSPSCSQETRAKGDEGRETSLVANPRSEGSGQLTESSFSRADFPLDFVFGAGTSSYQANLSGLTSHLVEGAASEDGRKPSIWDTFTHAGRMLDKSTGDVASDGYHKYKEDVKLMAETGLDSYRFSISWSRLIPNGRGAVNPKGLQFYNNLIDELVKYGIKPHVSLYHLDHPQALEDKYSGWLSPKMVDDFTAFADVCFKNFGDRVPRWTTIVEPNIMSLGAYDMGTLPPNRCSYPFGINCTVGNSTTEPYIAIHNVLLAHASIVKLYKSKYQAEQNGWIGINVYTFWYYPFTNSSADIEATQRILEILNPLVFGDYPEVMKKIVGSRLPSFTKSQSEQIKGLFDFIGVNHYSSIYVKDNINASEMGLRDFVMDSLALVTTSRNVTPGQYDPMAPSTFDPQGLQYMLEYLRDAYENPPLFVEENGYGIGRRESDDLNDTDRINYLNGFIGSMLDAIRNGANVKGYFVWSFIDVFEFLTGYQSRCGLYHVDFDDENRKRKPKLSAIWYSKLLESKDGMKLNKTAMATEYHARCSIQKGSKTEGSGQLTEPSFSRADSLQTSSSELGRHLSGKSLRTGFSSRSIVEGAASEDGRKPSIWDTFTHAGRMLDKSTGDVASDGYHKYKEDVKLMAKTGLDSYRFSISWSRLIPNGRGAVNPKGLQFYNNLIDELVKYGIEPHVSLYHLDHPQALEDKYSGWLSPKMVDDFTAFANVCFKNFGDRVPRWTTVVEPNIMSMGAYDMGTFPPNRCSYPFGINCTVGNSTTEPYIVLHNILLAHASIVKLYKSKYQVEQNGWIGINIYTLWYYPFTNSSADIEATQRMLEILNPLVFGDYPEVMKKIVGSRLPSFTKSQSEQIKGLFDFIGVNHYSSVYVKDNINASEMGLRDFVMDSLASMTNSKNETPGQYDPTAPSSFDPQGLQYMLEYLRDAYGSPPLFVEENGYGIGRREINLNDTDRINYLNGFIGSTLDAIRNGANVKGYFVWSFIDVFEFLTGYQFRCGLFHVDFDDENRKRKPKLSAGWYSKLLEGKDGMKLNKTAMDTEYHARW</sequence>
<evidence type="ECO:0000256" key="3">
    <source>
        <dbReference type="ARBA" id="ARBA00023180"/>
    </source>
</evidence>
<name>A0A4S8J1V8_MUSBA</name>
<evidence type="ECO:0000256" key="2">
    <source>
        <dbReference type="ARBA" id="ARBA00022729"/>
    </source>
</evidence>
<evidence type="ECO:0008006" key="7">
    <source>
        <dbReference type="Google" id="ProtNLM"/>
    </source>
</evidence>
<keyword evidence="3" id="KW-0325">Glycoprotein</keyword>
<organism evidence="5 6">
    <name type="scientific">Musa balbisiana</name>
    <name type="common">Banana</name>
    <dbReference type="NCBI Taxonomy" id="52838"/>
    <lineage>
        <taxon>Eukaryota</taxon>
        <taxon>Viridiplantae</taxon>
        <taxon>Streptophyta</taxon>
        <taxon>Embryophyta</taxon>
        <taxon>Tracheophyta</taxon>
        <taxon>Spermatophyta</taxon>
        <taxon>Magnoliopsida</taxon>
        <taxon>Liliopsida</taxon>
        <taxon>Zingiberales</taxon>
        <taxon>Musaceae</taxon>
        <taxon>Musa</taxon>
    </lineage>
</organism>